<reference evidence="2" key="1">
    <citation type="journal article" date="2019" name="Int. J. Syst. Evol. Microbiol.">
        <title>The Global Catalogue of Microorganisms (GCM) 10K type strain sequencing project: providing services to taxonomists for standard genome sequencing and annotation.</title>
        <authorList>
            <consortium name="The Broad Institute Genomics Platform"/>
            <consortium name="The Broad Institute Genome Sequencing Center for Infectious Disease"/>
            <person name="Wu L."/>
            <person name="Ma J."/>
        </authorList>
    </citation>
    <scope>NUCLEOTIDE SEQUENCE [LARGE SCALE GENOMIC DNA]</scope>
    <source>
        <strain evidence="2">CCTCC AB 2017081</strain>
    </source>
</reference>
<accession>A0ABV7ZDT4</accession>
<dbReference type="EMBL" id="JBHRZG010000024">
    <property type="protein sequence ID" value="MFC3834802.1"/>
    <property type="molecule type" value="Genomic_DNA"/>
</dbReference>
<name>A0ABV7ZDT4_9DEIO</name>
<comment type="caution">
    <text evidence="1">The sequence shown here is derived from an EMBL/GenBank/DDBJ whole genome shotgun (WGS) entry which is preliminary data.</text>
</comment>
<organism evidence="1 2">
    <name type="scientific">Deinococcus rufus</name>
    <dbReference type="NCBI Taxonomy" id="2136097"/>
    <lineage>
        <taxon>Bacteria</taxon>
        <taxon>Thermotogati</taxon>
        <taxon>Deinococcota</taxon>
        <taxon>Deinococci</taxon>
        <taxon>Deinococcales</taxon>
        <taxon>Deinococcaceae</taxon>
        <taxon>Deinococcus</taxon>
    </lineage>
</organism>
<evidence type="ECO:0000313" key="1">
    <source>
        <dbReference type="EMBL" id="MFC3834802.1"/>
    </source>
</evidence>
<dbReference type="RefSeq" id="WP_322472213.1">
    <property type="nucleotide sequence ID" value="NZ_JBHRZG010000024.1"/>
</dbReference>
<keyword evidence="2" id="KW-1185">Reference proteome</keyword>
<gene>
    <name evidence="1" type="ORF">ACFOSB_18240</name>
</gene>
<evidence type="ECO:0000313" key="2">
    <source>
        <dbReference type="Proteomes" id="UP001595803"/>
    </source>
</evidence>
<protein>
    <submittedName>
        <fullName evidence="1">Uncharacterized protein</fullName>
    </submittedName>
</protein>
<proteinExistence type="predicted"/>
<sequence>MTLRVRSGGQRLGGVLYGGVLVPLGPECRLTRPAWKASGSVEQTPTGRVYATDPATGIIPQPSQATLTWVVRGVSPLRAEQALAAHLALLDAVNELWEHQGRLDVLRLAEAPSPEMGFGGLSWRGSHVYDLISPLYTLPTGLRSRTPIAPGGLP</sequence>
<dbReference type="Proteomes" id="UP001595803">
    <property type="component" value="Unassembled WGS sequence"/>
</dbReference>